<dbReference type="Pfam" id="PF03795">
    <property type="entry name" value="YCII"/>
    <property type="match status" value="1"/>
</dbReference>
<dbReference type="RefSeq" id="WP_091716619.1">
    <property type="nucleotide sequence ID" value="NZ_LT629779.1"/>
</dbReference>
<dbReference type="OrthoDB" id="9814407at2"/>
<dbReference type="AlphaFoldDB" id="A0A1H1S8R4"/>
<dbReference type="EMBL" id="LT629779">
    <property type="protein sequence ID" value="SDS44188.1"/>
    <property type="molecule type" value="Genomic_DNA"/>
</dbReference>
<dbReference type="Proteomes" id="UP000198751">
    <property type="component" value="Chromosome I"/>
</dbReference>
<proteinExistence type="inferred from homology"/>
<evidence type="ECO:0000313" key="4">
    <source>
        <dbReference type="Proteomes" id="UP000198751"/>
    </source>
</evidence>
<dbReference type="SUPFAM" id="SSF54909">
    <property type="entry name" value="Dimeric alpha+beta barrel"/>
    <property type="match status" value="1"/>
</dbReference>
<dbReference type="PANTHER" id="PTHR37828">
    <property type="entry name" value="GSR2449 PROTEIN"/>
    <property type="match status" value="1"/>
</dbReference>
<organism evidence="3 4">
    <name type="scientific">Pseudarthrobacter equi</name>
    <dbReference type="NCBI Taxonomy" id="728066"/>
    <lineage>
        <taxon>Bacteria</taxon>
        <taxon>Bacillati</taxon>
        <taxon>Actinomycetota</taxon>
        <taxon>Actinomycetes</taxon>
        <taxon>Micrococcales</taxon>
        <taxon>Micrococcaceae</taxon>
        <taxon>Pseudarthrobacter</taxon>
    </lineage>
</organism>
<keyword evidence="4" id="KW-1185">Reference proteome</keyword>
<sequence length="107" mass="11680">MYVVSLTYRVPQDIVDFHNDAHIAWLQKAFDNGVFIAAGRKVPRTGGLLLSQADRSVLDASLQQDPFYSNGVADFEVVEFHAGRVAPGYEILLDTPPAPPAEAGPNR</sequence>
<evidence type="ECO:0000313" key="3">
    <source>
        <dbReference type="EMBL" id="SDS44188.1"/>
    </source>
</evidence>
<evidence type="ECO:0000259" key="2">
    <source>
        <dbReference type="Pfam" id="PF03795"/>
    </source>
</evidence>
<name>A0A1H1S8R4_9MICC</name>
<accession>A0A1H1S8R4</accession>
<dbReference type="PANTHER" id="PTHR37828:SF1">
    <property type="entry name" value="YCII-RELATED DOMAIN-CONTAINING PROTEIN"/>
    <property type="match status" value="1"/>
</dbReference>
<protein>
    <submittedName>
        <fullName evidence="3">Uncharacterized conserved protein YciI, contains a putative active-site phosphohistidine</fullName>
    </submittedName>
</protein>
<dbReference type="InterPro" id="IPR005545">
    <property type="entry name" value="YCII"/>
</dbReference>
<comment type="similarity">
    <text evidence="1">Belongs to the YciI family.</text>
</comment>
<dbReference type="InterPro" id="IPR011008">
    <property type="entry name" value="Dimeric_a/b-barrel"/>
</dbReference>
<reference evidence="4" key="1">
    <citation type="submission" date="2016-10" db="EMBL/GenBank/DDBJ databases">
        <authorList>
            <person name="Varghese N."/>
            <person name="Submissions S."/>
        </authorList>
    </citation>
    <scope>NUCLEOTIDE SEQUENCE [LARGE SCALE GENOMIC DNA]</scope>
    <source>
        <strain evidence="4">IMMIB L-1606</strain>
    </source>
</reference>
<evidence type="ECO:0000256" key="1">
    <source>
        <dbReference type="ARBA" id="ARBA00007689"/>
    </source>
</evidence>
<feature type="domain" description="YCII-related" evidence="2">
    <location>
        <begin position="1"/>
        <end position="80"/>
    </location>
</feature>
<gene>
    <name evidence="3" type="ORF">SAMN04489743_0082</name>
</gene>